<protein>
    <submittedName>
        <fullName evidence="5">Uncharacterized protein</fullName>
    </submittedName>
</protein>
<comment type="caution">
    <text evidence="5">The sequence shown here is derived from an EMBL/GenBank/DDBJ whole genome shotgun (WGS) entry which is preliminary data.</text>
</comment>
<evidence type="ECO:0000256" key="3">
    <source>
        <dbReference type="ARBA" id="ARBA00022991"/>
    </source>
</evidence>
<reference evidence="5" key="1">
    <citation type="submission" date="2018-12" db="EMBL/GenBank/DDBJ databases">
        <authorList>
            <person name="Will S."/>
            <person name="Neumann-Schaal M."/>
            <person name="Henke P."/>
        </authorList>
    </citation>
    <scope>NUCLEOTIDE SEQUENCE</scope>
    <source>
        <strain evidence="5">PCC 7102</strain>
    </source>
</reference>
<evidence type="ECO:0000313" key="5">
    <source>
        <dbReference type="EMBL" id="RUT06724.1"/>
    </source>
</evidence>
<comment type="subcellular location">
    <subcellularLocation>
        <location evidence="1">Cellular thylakoid membrane</location>
        <topology evidence="1">Peripheral membrane protein</topology>
        <orientation evidence="1">Cytoplasmic side</orientation>
    </subcellularLocation>
</comment>
<dbReference type="Gene3D" id="1.10.490.20">
    <property type="entry name" value="Phycocyanins"/>
    <property type="match status" value="1"/>
</dbReference>
<dbReference type="Proteomes" id="UP000271624">
    <property type="component" value="Unassembled WGS sequence"/>
</dbReference>
<proteinExistence type="inferred from homology"/>
<dbReference type="OrthoDB" id="527514at2"/>
<gene>
    <name evidence="5" type="ORF">DSM106972_029810</name>
</gene>
<keyword evidence="4" id="KW-0089">Bile pigment</keyword>
<name>A0A3S1CQV1_9CYAN</name>
<organism evidence="5 6">
    <name type="scientific">Dulcicalothrix desertica PCC 7102</name>
    <dbReference type="NCBI Taxonomy" id="232991"/>
    <lineage>
        <taxon>Bacteria</taxon>
        <taxon>Bacillati</taxon>
        <taxon>Cyanobacteriota</taxon>
        <taxon>Cyanophyceae</taxon>
        <taxon>Nostocales</taxon>
        <taxon>Calotrichaceae</taxon>
        <taxon>Dulcicalothrix</taxon>
    </lineage>
</organism>
<dbReference type="Pfam" id="PF00502">
    <property type="entry name" value="Phycobilisome"/>
    <property type="match status" value="1"/>
</dbReference>
<keyword evidence="3" id="KW-0157">Chromophore</keyword>
<dbReference type="InterPro" id="IPR009050">
    <property type="entry name" value="Globin-like_sf"/>
</dbReference>
<dbReference type="SUPFAM" id="SSF46458">
    <property type="entry name" value="Globin-like"/>
    <property type="match status" value="1"/>
</dbReference>
<reference evidence="5" key="2">
    <citation type="journal article" date="2019" name="Genome Biol. Evol.">
        <title>Day and night: Metabolic profiles and evolutionary relationships of six axenic non-marine cyanobacteria.</title>
        <authorList>
            <person name="Will S.E."/>
            <person name="Henke P."/>
            <person name="Boedeker C."/>
            <person name="Huang S."/>
            <person name="Brinkmann H."/>
            <person name="Rohde M."/>
            <person name="Jarek M."/>
            <person name="Friedl T."/>
            <person name="Seufert S."/>
            <person name="Schumacher M."/>
            <person name="Overmann J."/>
            <person name="Neumann-Schaal M."/>
            <person name="Petersen J."/>
        </authorList>
    </citation>
    <scope>NUCLEOTIDE SEQUENCE [LARGE SCALE GENOMIC DNA]</scope>
    <source>
        <strain evidence="5">PCC 7102</strain>
    </source>
</reference>
<dbReference type="GO" id="GO:0030089">
    <property type="term" value="C:phycobilisome"/>
    <property type="evidence" value="ECO:0007669"/>
    <property type="project" value="InterPro"/>
</dbReference>
<dbReference type="EMBL" id="RSCL01000006">
    <property type="protein sequence ID" value="RUT06724.1"/>
    <property type="molecule type" value="Genomic_DNA"/>
</dbReference>
<dbReference type="InterPro" id="IPR012128">
    <property type="entry name" value="Phycobilisome_asu/bsu"/>
</dbReference>
<keyword evidence="6" id="KW-1185">Reference proteome</keyword>
<evidence type="ECO:0000256" key="1">
    <source>
        <dbReference type="ARBA" id="ARBA00004445"/>
    </source>
</evidence>
<evidence type="ECO:0000313" key="6">
    <source>
        <dbReference type="Proteomes" id="UP000271624"/>
    </source>
</evidence>
<dbReference type="AlphaFoldDB" id="A0A3S1CQV1"/>
<evidence type="ECO:0000256" key="2">
    <source>
        <dbReference type="ARBA" id="ARBA00008182"/>
    </source>
</evidence>
<dbReference type="InterPro" id="IPR038719">
    <property type="entry name" value="Phycobilisome_asu/bsu_sf"/>
</dbReference>
<accession>A0A3S1CQV1</accession>
<evidence type="ECO:0000256" key="4">
    <source>
        <dbReference type="ARBA" id="ARBA00023307"/>
    </source>
</evidence>
<dbReference type="RefSeq" id="WP_127081490.1">
    <property type="nucleotide sequence ID" value="NZ_RSCL01000006.1"/>
</dbReference>
<dbReference type="GO" id="GO:0031676">
    <property type="term" value="C:plasma membrane-derived thylakoid membrane"/>
    <property type="evidence" value="ECO:0007669"/>
    <property type="project" value="UniProtKB-SubCell"/>
</dbReference>
<dbReference type="GO" id="GO:0015979">
    <property type="term" value="P:photosynthesis"/>
    <property type="evidence" value="ECO:0007669"/>
    <property type="project" value="InterPro"/>
</dbReference>
<comment type="similarity">
    <text evidence="2">Belongs to the phycobiliprotein family.</text>
</comment>
<sequence>MLKTTQVLETPPVERLLNLWAQRYTLGMNRTLNQNSLGSKLLESASLKGRTLTATKLKDNILTVNCQMGWIQTKTLYAYIPNVMDLTEARRITQFAFRVYKKLIDVYQKSPCADEALTDESFSNLELPAIQELAYALEPTLLVFQEQHIASKDWRALGFMTTQLNFTNKLIAKKLEPEEKILLAPYLKFVEEQVAIPWQRVCAASAKYSVDSAEFRLVEEMLPAAPSIASSVYNRLLELFPEYRSRRGHLGDEDIAHSCIRDLTMFQAYLWLCLFEGTIAPIQQELLPLCAMVVQGVNIKWELTEKWWQVLEQEILNRINPQAKQLIQPYTKQVQELLWSGRHRLGYPEDPLRNNHFSDFQLNH</sequence>